<dbReference type="InterPro" id="IPR013187">
    <property type="entry name" value="F-box-assoc_dom_typ3"/>
</dbReference>
<dbReference type="SUPFAM" id="SSF81383">
    <property type="entry name" value="F-box domain"/>
    <property type="match status" value="1"/>
</dbReference>
<dbReference type="InterPro" id="IPR017451">
    <property type="entry name" value="F-box-assoc_interact_dom"/>
</dbReference>
<reference evidence="4" key="2">
    <citation type="submission" date="2025-08" db="UniProtKB">
        <authorList>
            <consortium name="RefSeq"/>
        </authorList>
    </citation>
    <scope>IDENTIFICATION</scope>
    <source>
        <tissue evidence="4">Leaf</tissue>
    </source>
</reference>
<dbReference type="InterPro" id="IPR036047">
    <property type="entry name" value="F-box-like_dom_sf"/>
</dbReference>
<dbReference type="Proteomes" id="UP000694864">
    <property type="component" value="Chromosome 17"/>
</dbReference>
<feature type="compositionally biased region" description="Basic and acidic residues" evidence="1">
    <location>
        <begin position="411"/>
        <end position="431"/>
    </location>
</feature>
<dbReference type="InterPro" id="IPR001810">
    <property type="entry name" value="F-box_dom"/>
</dbReference>
<dbReference type="NCBIfam" id="TIGR01640">
    <property type="entry name" value="F_box_assoc_1"/>
    <property type="match status" value="1"/>
</dbReference>
<organism evidence="3 4">
    <name type="scientific">Camelina sativa</name>
    <name type="common">False flax</name>
    <name type="synonym">Myagrum sativum</name>
    <dbReference type="NCBI Taxonomy" id="90675"/>
    <lineage>
        <taxon>Eukaryota</taxon>
        <taxon>Viridiplantae</taxon>
        <taxon>Streptophyta</taxon>
        <taxon>Embryophyta</taxon>
        <taxon>Tracheophyta</taxon>
        <taxon>Spermatophyta</taxon>
        <taxon>Magnoliopsida</taxon>
        <taxon>eudicotyledons</taxon>
        <taxon>Gunneridae</taxon>
        <taxon>Pentapetalae</taxon>
        <taxon>rosids</taxon>
        <taxon>malvids</taxon>
        <taxon>Brassicales</taxon>
        <taxon>Brassicaceae</taxon>
        <taxon>Camelineae</taxon>
        <taxon>Camelina</taxon>
    </lineage>
</organism>
<dbReference type="RefSeq" id="XP_010480824.1">
    <property type="nucleotide sequence ID" value="XM_010482522.1"/>
</dbReference>
<dbReference type="Pfam" id="PF08268">
    <property type="entry name" value="FBA_3"/>
    <property type="match status" value="1"/>
</dbReference>
<dbReference type="GeneID" id="104759612"/>
<proteinExistence type="predicted"/>
<dbReference type="PANTHER" id="PTHR31111">
    <property type="entry name" value="BNAA05G37150D PROTEIN-RELATED"/>
    <property type="match status" value="1"/>
</dbReference>
<evidence type="ECO:0000256" key="1">
    <source>
        <dbReference type="SAM" id="MobiDB-lite"/>
    </source>
</evidence>
<reference evidence="3" key="1">
    <citation type="journal article" date="2014" name="Nat. Commun.">
        <title>The emerging biofuel crop Camelina sativa retains a highly undifferentiated hexaploid genome structure.</title>
        <authorList>
            <person name="Kagale S."/>
            <person name="Koh C."/>
            <person name="Nixon J."/>
            <person name="Bollina V."/>
            <person name="Clarke W.E."/>
            <person name="Tuteja R."/>
            <person name="Spillane C."/>
            <person name="Robinson S.J."/>
            <person name="Links M.G."/>
            <person name="Clarke C."/>
            <person name="Higgins E.E."/>
            <person name="Huebert T."/>
            <person name="Sharpe A.G."/>
            <person name="Parkin I.A."/>
        </authorList>
    </citation>
    <scope>NUCLEOTIDE SEQUENCE [LARGE SCALE GENOMIC DNA]</scope>
    <source>
        <strain evidence="3">cv. DH55</strain>
    </source>
</reference>
<dbReference type="Pfam" id="PF00646">
    <property type="entry name" value="F-box"/>
    <property type="match status" value="1"/>
</dbReference>
<feature type="region of interest" description="Disordered" evidence="1">
    <location>
        <begin position="405"/>
        <end position="431"/>
    </location>
</feature>
<evidence type="ECO:0000313" key="4">
    <source>
        <dbReference type="RefSeq" id="XP_010480824.1"/>
    </source>
</evidence>
<name>A0ABM0X532_CAMSA</name>
<dbReference type="PROSITE" id="PS50181">
    <property type="entry name" value="FBOX"/>
    <property type="match status" value="1"/>
</dbReference>
<accession>A0ABM0X532</accession>
<protein>
    <submittedName>
        <fullName evidence="4">F-box protein At3g57590-like</fullName>
    </submittedName>
</protein>
<dbReference type="PANTHER" id="PTHR31111:SF130">
    <property type="entry name" value="F-BOX ASSOCIATED UBIQUITINATION EFFECTOR FAMILY PROTEIN"/>
    <property type="match status" value="1"/>
</dbReference>
<dbReference type="SMART" id="SM00256">
    <property type="entry name" value="FBOX"/>
    <property type="match status" value="1"/>
</dbReference>
<feature type="domain" description="F-box" evidence="2">
    <location>
        <begin position="16"/>
        <end position="61"/>
    </location>
</feature>
<keyword evidence="3" id="KW-1185">Reference proteome</keyword>
<evidence type="ECO:0000313" key="3">
    <source>
        <dbReference type="Proteomes" id="UP000694864"/>
    </source>
</evidence>
<gene>
    <name evidence="4" type="primary">LOC104759612</name>
</gene>
<evidence type="ECO:0000259" key="2">
    <source>
        <dbReference type="PROSITE" id="PS50181"/>
    </source>
</evidence>
<sequence>MVSQRNKHSSNPMKRGENLGLIPTDLIMEIFSRLPAKSVARFRTLSKLWGSMLHLPYFTQLFLTKSSARPRLLFAIKRCSEWLFLSSPQPQNPYDKSSLVLAANFHRKFVGRITSHASSSDGLIIFPDVCKLGEAVRVICNPTTGKYATLPKLSMMTSRESTDLFGFDPIDKQYKVLIMGYVTFDETVHYILTLGTGHMRWRRIQCPISHHVCSTGICINGDLYYLADKMDEKSHGKTNLLVCFDVRSEKFKFVDAEFAYDNWRTTLINYKGKLGVINWNYDDAHVIELSMWVLEDMEKHEWSEYIYTLPENKDLDVDDITIAGVTATGEIVFSSLNSTCKPFYVIYYNPEKNTLQNIVVEIQGFEAYHECKVYTFVDYVEDLSVNDAKQLRSSIYARSVKKKRSLNSITERSKPQHREEVRGRDDRHKRQ</sequence>